<comment type="similarity">
    <text evidence="2">Belongs to the zinc-containing alcohol dehydrogenase family. Quinone oxidoreductase subfamily.</text>
</comment>
<dbReference type="InterPro" id="IPR020843">
    <property type="entry name" value="ER"/>
</dbReference>
<proteinExistence type="inferred from homology"/>
<accession>A0A4P9XTB2</accession>
<evidence type="ECO:0000256" key="5">
    <source>
        <dbReference type="ARBA" id="ARBA00022857"/>
    </source>
</evidence>
<sequence>MLAIPLRKSRETLASFVTRRFRTTLSRCVTFENSGRPTEVLRITEVPLPPLTDTTLHLRFLAAPVNPADINQVEGVYPISARSLPDVDGFIGGNEGVAEVVAVGERAAQQLNVQPGDWVLPAVPAFGTWRTYAAAEIHEVQKIPKEGLTALQAATLAVNPCTAYRMLKDFVQLQPGDTVVQNGANSAVGQAVIQIARAWGIRTLNVIRDRPNLEELSRQLRDMGADWVIRDTDLRSAETRALFASGNARKPFLALNCVGGKAATDMLRLLGNGGSFVTYGAMSRQPLTLPASAFIFKDISAHGYWMTRWMEDKREGRREERAQMLNELIGMLRAGTLWPPIAEVTRWGHELQLEASLDSMRSIVTAAGAGLAGKKQVMLMHDVE</sequence>
<evidence type="ECO:0000313" key="15">
    <source>
        <dbReference type="Proteomes" id="UP000271241"/>
    </source>
</evidence>
<evidence type="ECO:0000313" key="14">
    <source>
        <dbReference type="EMBL" id="RKP09376.1"/>
    </source>
</evidence>
<keyword evidence="10" id="KW-0275">Fatty acid biosynthesis</keyword>
<keyword evidence="5" id="KW-0521">NADP</keyword>
<evidence type="ECO:0000259" key="13">
    <source>
        <dbReference type="SMART" id="SM00829"/>
    </source>
</evidence>
<evidence type="ECO:0000256" key="7">
    <source>
        <dbReference type="ARBA" id="ARBA00023002"/>
    </source>
</evidence>
<keyword evidence="7" id="KW-0560">Oxidoreductase</keyword>
<dbReference type="InterPro" id="IPR013149">
    <property type="entry name" value="ADH-like_C"/>
</dbReference>
<evidence type="ECO:0000256" key="9">
    <source>
        <dbReference type="ARBA" id="ARBA00023128"/>
    </source>
</evidence>
<name>A0A4P9XTB2_9FUNG</name>
<comment type="catalytic activity">
    <reaction evidence="12">
        <text>a 2,3-saturated acyl-[ACP] + NADP(+) = a (2E)-enoyl-[ACP] + NADPH + H(+)</text>
        <dbReference type="Rhea" id="RHEA:22564"/>
        <dbReference type="Rhea" id="RHEA-COMP:9925"/>
        <dbReference type="Rhea" id="RHEA-COMP:9926"/>
        <dbReference type="ChEBI" id="CHEBI:15378"/>
        <dbReference type="ChEBI" id="CHEBI:57783"/>
        <dbReference type="ChEBI" id="CHEBI:58349"/>
        <dbReference type="ChEBI" id="CHEBI:78784"/>
        <dbReference type="ChEBI" id="CHEBI:78785"/>
        <dbReference type="EC" id="1.3.1.104"/>
    </reaction>
</comment>
<dbReference type="AlphaFoldDB" id="A0A4P9XTB2"/>
<dbReference type="EC" id="1.3.1.104" evidence="11"/>
<gene>
    <name evidence="14" type="ORF">THASP1DRAFT_28826</name>
</gene>
<keyword evidence="9" id="KW-0496">Mitochondrion</keyword>
<keyword evidence="15" id="KW-1185">Reference proteome</keyword>
<evidence type="ECO:0000256" key="3">
    <source>
        <dbReference type="ARBA" id="ARBA00022516"/>
    </source>
</evidence>
<evidence type="ECO:0000256" key="4">
    <source>
        <dbReference type="ARBA" id="ARBA00022832"/>
    </source>
</evidence>
<dbReference type="GO" id="GO:0005739">
    <property type="term" value="C:mitochondrion"/>
    <property type="evidence" value="ECO:0007669"/>
    <property type="project" value="UniProtKB-SubCell"/>
</dbReference>
<dbReference type="SUPFAM" id="SSF51735">
    <property type="entry name" value="NAD(P)-binding Rossmann-fold domains"/>
    <property type="match status" value="1"/>
</dbReference>
<dbReference type="Gene3D" id="3.90.180.10">
    <property type="entry name" value="Medium-chain alcohol dehydrogenases, catalytic domain"/>
    <property type="match status" value="1"/>
</dbReference>
<dbReference type="PANTHER" id="PTHR43981">
    <property type="entry name" value="ENOYL-[ACYL-CARRIER-PROTEIN] REDUCTASE, MITOCHONDRIAL"/>
    <property type="match status" value="1"/>
</dbReference>
<organism evidence="14 15">
    <name type="scientific">Thamnocephalis sphaerospora</name>
    <dbReference type="NCBI Taxonomy" id="78915"/>
    <lineage>
        <taxon>Eukaryota</taxon>
        <taxon>Fungi</taxon>
        <taxon>Fungi incertae sedis</taxon>
        <taxon>Zoopagomycota</taxon>
        <taxon>Zoopagomycotina</taxon>
        <taxon>Zoopagomycetes</taxon>
        <taxon>Zoopagales</taxon>
        <taxon>Sigmoideomycetaceae</taxon>
        <taxon>Thamnocephalis</taxon>
    </lineage>
</organism>
<evidence type="ECO:0000256" key="12">
    <source>
        <dbReference type="ARBA" id="ARBA00048843"/>
    </source>
</evidence>
<keyword evidence="3" id="KW-0444">Lipid biosynthesis</keyword>
<feature type="domain" description="Enoyl reductase (ER)" evidence="13">
    <location>
        <begin position="36"/>
        <end position="365"/>
    </location>
</feature>
<dbReference type="Gene3D" id="3.40.50.720">
    <property type="entry name" value="NAD(P)-binding Rossmann-like Domain"/>
    <property type="match status" value="1"/>
</dbReference>
<evidence type="ECO:0000256" key="11">
    <source>
        <dbReference type="ARBA" id="ARBA00038963"/>
    </source>
</evidence>
<dbReference type="STRING" id="78915.A0A4P9XTB2"/>
<dbReference type="InterPro" id="IPR011032">
    <property type="entry name" value="GroES-like_sf"/>
</dbReference>
<evidence type="ECO:0000256" key="8">
    <source>
        <dbReference type="ARBA" id="ARBA00023098"/>
    </source>
</evidence>
<dbReference type="OrthoDB" id="7482721at2759"/>
<dbReference type="GO" id="GO:0141148">
    <property type="term" value="F:enoyl-[acyl-carrier-protein] reductase (NADPH) activity"/>
    <property type="evidence" value="ECO:0007669"/>
    <property type="project" value="UniProtKB-EC"/>
</dbReference>
<evidence type="ECO:0000256" key="2">
    <source>
        <dbReference type="ARBA" id="ARBA00010371"/>
    </source>
</evidence>
<dbReference type="PANTHER" id="PTHR43981:SF2">
    <property type="entry name" value="ENOYL-[ACYL-CARRIER-PROTEIN] REDUCTASE, MITOCHONDRIAL"/>
    <property type="match status" value="1"/>
</dbReference>
<dbReference type="SMART" id="SM00829">
    <property type="entry name" value="PKS_ER"/>
    <property type="match status" value="1"/>
</dbReference>
<dbReference type="InterPro" id="IPR036291">
    <property type="entry name" value="NAD(P)-bd_dom_sf"/>
</dbReference>
<evidence type="ECO:0000256" key="10">
    <source>
        <dbReference type="ARBA" id="ARBA00023160"/>
    </source>
</evidence>
<dbReference type="Proteomes" id="UP000271241">
    <property type="component" value="Unassembled WGS sequence"/>
</dbReference>
<dbReference type="Pfam" id="PF00107">
    <property type="entry name" value="ADH_zinc_N"/>
    <property type="match status" value="1"/>
</dbReference>
<dbReference type="GO" id="GO:0006633">
    <property type="term" value="P:fatty acid biosynthetic process"/>
    <property type="evidence" value="ECO:0007669"/>
    <property type="project" value="UniProtKB-KW"/>
</dbReference>
<keyword evidence="4" id="KW-0276">Fatty acid metabolism</keyword>
<evidence type="ECO:0000256" key="6">
    <source>
        <dbReference type="ARBA" id="ARBA00022946"/>
    </source>
</evidence>
<dbReference type="InterPro" id="IPR051034">
    <property type="entry name" value="Mito_Enoyl-ACP_Reductase"/>
</dbReference>
<protein>
    <recommendedName>
        <fullName evidence="11">enoyl-[acyl-carrier-protein] reductase</fullName>
        <ecNumber evidence="11">1.3.1.104</ecNumber>
    </recommendedName>
</protein>
<dbReference type="CDD" id="cd08290">
    <property type="entry name" value="ETR"/>
    <property type="match status" value="1"/>
</dbReference>
<comment type="subcellular location">
    <subcellularLocation>
        <location evidence="1">Mitochondrion</location>
    </subcellularLocation>
</comment>
<dbReference type="FunFam" id="3.40.50.720:FF:000112">
    <property type="entry name" value="Enoyl-[acyl-carrier-protein] reductase 1, mitochondrial"/>
    <property type="match status" value="1"/>
</dbReference>
<keyword evidence="6" id="KW-0809">Transit peptide</keyword>
<reference evidence="15" key="1">
    <citation type="journal article" date="2018" name="Nat. Microbiol.">
        <title>Leveraging single-cell genomics to expand the fungal tree of life.</title>
        <authorList>
            <person name="Ahrendt S.R."/>
            <person name="Quandt C.A."/>
            <person name="Ciobanu D."/>
            <person name="Clum A."/>
            <person name="Salamov A."/>
            <person name="Andreopoulos B."/>
            <person name="Cheng J.F."/>
            <person name="Woyke T."/>
            <person name="Pelin A."/>
            <person name="Henrissat B."/>
            <person name="Reynolds N.K."/>
            <person name="Benny G.L."/>
            <person name="Smith M.E."/>
            <person name="James T.Y."/>
            <person name="Grigoriev I.V."/>
        </authorList>
    </citation>
    <scope>NUCLEOTIDE SEQUENCE [LARGE SCALE GENOMIC DNA]</scope>
    <source>
        <strain evidence="15">RSA 1356</strain>
    </source>
</reference>
<dbReference type="EMBL" id="KZ992518">
    <property type="protein sequence ID" value="RKP09376.1"/>
    <property type="molecule type" value="Genomic_DNA"/>
</dbReference>
<dbReference type="SUPFAM" id="SSF50129">
    <property type="entry name" value="GroES-like"/>
    <property type="match status" value="1"/>
</dbReference>
<dbReference type="Pfam" id="PF08240">
    <property type="entry name" value="ADH_N"/>
    <property type="match status" value="1"/>
</dbReference>
<keyword evidence="8" id="KW-0443">Lipid metabolism</keyword>
<evidence type="ECO:0000256" key="1">
    <source>
        <dbReference type="ARBA" id="ARBA00004173"/>
    </source>
</evidence>
<dbReference type="InterPro" id="IPR013154">
    <property type="entry name" value="ADH-like_N"/>
</dbReference>